<organism evidence="1 2">
    <name type="scientific">Roseobacter sinensis</name>
    <dbReference type="NCBI Taxonomy" id="2931391"/>
    <lineage>
        <taxon>Bacteria</taxon>
        <taxon>Pseudomonadati</taxon>
        <taxon>Pseudomonadota</taxon>
        <taxon>Alphaproteobacteria</taxon>
        <taxon>Rhodobacterales</taxon>
        <taxon>Roseobacteraceae</taxon>
        <taxon>Roseobacter</taxon>
    </lineage>
</organism>
<sequence>MRTTVSALLVSTLVLSACGGFRDSRANPFNWFGRSEPAPVAVAEGDENTLIPTRTGLFSSNRPRDVYLGQPIDTVSDLVIERVPGGAIIRATGVAATQGIYDVRLTPANEDEAVVDGVLAYRLEGLRSGGTPQGAPVTREVFVARKVTDQTLTGARTIRVEGARNALQARR</sequence>
<name>A0ABT3BEH7_9RHOB</name>
<protein>
    <recommendedName>
        <fullName evidence="3">Lipoprotein</fullName>
    </recommendedName>
</protein>
<dbReference type="RefSeq" id="WP_263844290.1">
    <property type="nucleotide sequence ID" value="NZ_JALIEB010000006.1"/>
</dbReference>
<evidence type="ECO:0000313" key="1">
    <source>
        <dbReference type="EMBL" id="MCV3271965.1"/>
    </source>
</evidence>
<gene>
    <name evidence="1" type="ORF">MUB52_11055</name>
</gene>
<keyword evidence="2" id="KW-1185">Reference proteome</keyword>
<dbReference type="EMBL" id="JALIEB010000006">
    <property type="protein sequence ID" value="MCV3271965.1"/>
    <property type="molecule type" value="Genomic_DNA"/>
</dbReference>
<accession>A0ABT3BEH7</accession>
<proteinExistence type="predicted"/>
<comment type="caution">
    <text evidence="1">The sequence shown here is derived from an EMBL/GenBank/DDBJ whole genome shotgun (WGS) entry which is preliminary data.</text>
</comment>
<dbReference type="PROSITE" id="PS51257">
    <property type="entry name" value="PROKAR_LIPOPROTEIN"/>
    <property type="match status" value="1"/>
</dbReference>
<reference evidence="1 2" key="1">
    <citation type="submission" date="2022-04" db="EMBL/GenBank/DDBJ databases">
        <title>Roseobacter sp. WL0113 is a bacterium isolated from neritic sediment.</title>
        <authorList>
            <person name="Wang L."/>
            <person name="He W."/>
            <person name="Zhang D.-F."/>
        </authorList>
    </citation>
    <scope>NUCLEOTIDE SEQUENCE [LARGE SCALE GENOMIC DNA]</scope>
    <source>
        <strain evidence="1 2">WL0113</strain>
    </source>
</reference>
<evidence type="ECO:0008006" key="3">
    <source>
        <dbReference type="Google" id="ProtNLM"/>
    </source>
</evidence>
<evidence type="ECO:0000313" key="2">
    <source>
        <dbReference type="Proteomes" id="UP001208690"/>
    </source>
</evidence>
<dbReference type="Proteomes" id="UP001208690">
    <property type="component" value="Unassembled WGS sequence"/>
</dbReference>